<sequence length="409" mass="46214">MTRLLAHCALTGQDPCMAGPTDFTWDDEESFAELAKEMADEILTSASSDVPDTEIRAILQEALAEYSGSNWLEAHTGRCQPEDAATDENFYRTCIVIEPSAAYYSGEHGEVRFTSALVEDYSYDARGWKTLVVDGQRVNSETRCYDSQVLCWERPWKYFRHWLQQSSEKLAALDEQTFLKTFFMFICTDHGECNHKYGLPCISYGQIENVRAQQAEWVFYPMRTGVKHTALAIAAGARSSALWPAMAKDFNVWETTRPDIWPVLSSIAVRSQPNAALATTSVFDKLPTELLLQILISIPRGDLLKMMVLSRGVFLLLSQLLDEVLWHHVHYGDLHWLLPVPSVPGDVERAAGIIAGSTDRTRMDSREFPFAAYLPLCSASDSMRNRARLWNIAQQFRIQLEIAIGRSLL</sequence>
<dbReference type="Proteomes" id="UP000815677">
    <property type="component" value="Unassembled WGS sequence"/>
</dbReference>
<name>A0ABQ0M1I9_MYCCL</name>
<keyword evidence="3" id="KW-1185">Reference proteome</keyword>
<dbReference type="EMBL" id="DF849406">
    <property type="protein sequence ID" value="GAT57179.1"/>
    <property type="molecule type" value="Genomic_DNA"/>
</dbReference>
<feature type="domain" description="F-box" evidence="1">
    <location>
        <begin position="280"/>
        <end position="329"/>
    </location>
</feature>
<protein>
    <recommendedName>
        <fullName evidence="1">F-box domain-containing protein</fullName>
    </recommendedName>
</protein>
<dbReference type="PROSITE" id="PS50181">
    <property type="entry name" value="FBOX"/>
    <property type="match status" value="1"/>
</dbReference>
<evidence type="ECO:0000259" key="1">
    <source>
        <dbReference type="PROSITE" id="PS50181"/>
    </source>
</evidence>
<dbReference type="InterPro" id="IPR001810">
    <property type="entry name" value="F-box_dom"/>
</dbReference>
<organism evidence="2 3">
    <name type="scientific">Mycena chlorophos</name>
    <name type="common">Agaric fungus</name>
    <name type="synonym">Agaricus chlorophos</name>
    <dbReference type="NCBI Taxonomy" id="658473"/>
    <lineage>
        <taxon>Eukaryota</taxon>
        <taxon>Fungi</taxon>
        <taxon>Dikarya</taxon>
        <taxon>Basidiomycota</taxon>
        <taxon>Agaricomycotina</taxon>
        <taxon>Agaricomycetes</taxon>
        <taxon>Agaricomycetidae</taxon>
        <taxon>Agaricales</taxon>
        <taxon>Marasmiineae</taxon>
        <taxon>Mycenaceae</taxon>
        <taxon>Mycena</taxon>
    </lineage>
</organism>
<accession>A0ABQ0M1I9</accession>
<proteinExistence type="predicted"/>
<gene>
    <name evidence="2" type="ORF">MCHLO_13746</name>
</gene>
<reference evidence="2" key="1">
    <citation type="submission" date="2014-09" db="EMBL/GenBank/DDBJ databases">
        <title>Genome sequence of the luminous mushroom Mycena chlorophos for searching fungal bioluminescence genes.</title>
        <authorList>
            <person name="Tanaka Y."/>
            <person name="Kasuga D."/>
            <person name="Oba Y."/>
            <person name="Hase S."/>
            <person name="Sato K."/>
            <person name="Oba Y."/>
            <person name="Sakakibara Y."/>
        </authorList>
    </citation>
    <scope>NUCLEOTIDE SEQUENCE</scope>
</reference>
<evidence type="ECO:0000313" key="3">
    <source>
        <dbReference type="Proteomes" id="UP000815677"/>
    </source>
</evidence>
<evidence type="ECO:0000313" key="2">
    <source>
        <dbReference type="EMBL" id="GAT57179.1"/>
    </source>
</evidence>